<protein>
    <recommendedName>
        <fullName evidence="3">BESS domain-containing protein</fullName>
    </recommendedName>
</protein>
<name>A0A5A9NTX2_9TELE</name>
<evidence type="ECO:0000259" key="3">
    <source>
        <dbReference type="PROSITE" id="PS51031"/>
    </source>
</evidence>
<evidence type="ECO:0000313" key="4">
    <source>
        <dbReference type="EMBL" id="KAA0712535.1"/>
    </source>
</evidence>
<evidence type="ECO:0000256" key="2">
    <source>
        <dbReference type="SAM" id="MobiDB-lite"/>
    </source>
</evidence>
<dbReference type="Pfam" id="PF02944">
    <property type="entry name" value="BESS"/>
    <property type="match status" value="1"/>
</dbReference>
<dbReference type="AlphaFoldDB" id="A0A5A9NTX2"/>
<feature type="region of interest" description="Disordered" evidence="2">
    <location>
        <begin position="156"/>
        <end position="236"/>
    </location>
</feature>
<accession>A0A5A9NTX2</accession>
<keyword evidence="5" id="KW-1185">Reference proteome</keyword>
<dbReference type="GO" id="GO:0003677">
    <property type="term" value="F:DNA binding"/>
    <property type="evidence" value="ECO:0007669"/>
    <property type="project" value="InterPro"/>
</dbReference>
<comment type="subcellular location">
    <subcellularLocation>
        <location evidence="1">Nucleus</location>
    </subcellularLocation>
</comment>
<gene>
    <name evidence="4" type="ORF">E1301_Tti019069</name>
</gene>
<sequence>MMEKNDHDADMQSAFECVENEGSEQNCSPGHEGVEYGVIEGNCSSGQNSGIDAMEKKTFAVVEFADDNSIEIVPTTWLEEATELNYLRSLGGADEGAAVRKMMRKVASTEVLSAYSLKGRKGKLAFQSLRICNIIVRKKWKYSAVLSFLDRFVSPRETSGNMERGDEENQAAGYDQPEDQGEAAAAVEPTGSFDGSEPGSPLSETAAASPVASSTSAAVPRAPRRRARPREQPSEVERQLLEALRTRPVAPAPPPRSVDEHFLLSLVPSLERLPPQTKEYVKFQMHKLIYESSTVMLNLEQLEPIE</sequence>
<dbReference type="EMBL" id="SOYY01000014">
    <property type="protein sequence ID" value="KAA0712535.1"/>
    <property type="molecule type" value="Genomic_DNA"/>
</dbReference>
<organism evidence="4 5">
    <name type="scientific">Triplophysa tibetana</name>
    <dbReference type="NCBI Taxonomy" id="1572043"/>
    <lineage>
        <taxon>Eukaryota</taxon>
        <taxon>Metazoa</taxon>
        <taxon>Chordata</taxon>
        <taxon>Craniata</taxon>
        <taxon>Vertebrata</taxon>
        <taxon>Euteleostomi</taxon>
        <taxon>Actinopterygii</taxon>
        <taxon>Neopterygii</taxon>
        <taxon>Teleostei</taxon>
        <taxon>Ostariophysi</taxon>
        <taxon>Cypriniformes</taxon>
        <taxon>Nemacheilidae</taxon>
        <taxon>Triplophysa</taxon>
    </lineage>
</organism>
<reference evidence="4 5" key="1">
    <citation type="journal article" date="2019" name="Mol. Ecol. Resour.">
        <title>Chromosome-level genome assembly of Triplophysa tibetana, a fish adapted to the harsh high-altitude environment of the Tibetan Plateau.</title>
        <authorList>
            <person name="Yang X."/>
            <person name="Liu H."/>
            <person name="Ma Z."/>
            <person name="Zou Y."/>
            <person name="Zou M."/>
            <person name="Mao Y."/>
            <person name="Li X."/>
            <person name="Wang H."/>
            <person name="Chen T."/>
            <person name="Wang W."/>
            <person name="Yang R."/>
        </authorList>
    </citation>
    <scope>NUCLEOTIDE SEQUENCE [LARGE SCALE GENOMIC DNA]</scope>
    <source>
        <strain evidence="4">TTIB1903HZAU</strain>
        <tissue evidence="4">Muscle</tissue>
    </source>
</reference>
<feature type="compositionally biased region" description="Low complexity" evidence="2">
    <location>
        <begin position="205"/>
        <end position="221"/>
    </location>
</feature>
<dbReference type="InterPro" id="IPR004210">
    <property type="entry name" value="BESS_motif"/>
</dbReference>
<keyword evidence="1" id="KW-0539">Nucleus</keyword>
<feature type="domain" description="BESS" evidence="3">
    <location>
        <begin position="256"/>
        <end position="295"/>
    </location>
</feature>
<proteinExistence type="predicted"/>
<dbReference type="Proteomes" id="UP000324632">
    <property type="component" value="Chromosome 14"/>
</dbReference>
<evidence type="ECO:0000313" key="5">
    <source>
        <dbReference type="Proteomes" id="UP000324632"/>
    </source>
</evidence>
<evidence type="ECO:0000256" key="1">
    <source>
        <dbReference type="PROSITE-ProRule" id="PRU00371"/>
    </source>
</evidence>
<dbReference type="GO" id="GO:0005634">
    <property type="term" value="C:nucleus"/>
    <property type="evidence" value="ECO:0007669"/>
    <property type="project" value="UniProtKB-SubCell"/>
</dbReference>
<dbReference type="PROSITE" id="PS51031">
    <property type="entry name" value="BESS"/>
    <property type="match status" value="1"/>
</dbReference>
<comment type="caution">
    <text evidence="4">The sequence shown here is derived from an EMBL/GenBank/DDBJ whole genome shotgun (WGS) entry which is preliminary data.</text>
</comment>